<keyword evidence="2" id="KW-1185">Reference proteome</keyword>
<dbReference type="RefSeq" id="WP_006969639.1">
    <property type="nucleotide sequence ID" value="NZ_ABCS01000005.1"/>
</dbReference>
<proteinExistence type="predicted"/>
<dbReference type="OrthoDB" id="4331059at2"/>
<dbReference type="Proteomes" id="UP000005801">
    <property type="component" value="Unassembled WGS sequence"/>
</dbReference>
<dbReference type="AlphaFoldDB" id="A6FYU0"/>
<name>A6FYU0_9BACT</name>
<gene>
    <name evidence="1" type="ORF">PPSIR1_29805</name>
</gene>
<sequence length="325" mass="35789">MDDTPFVSPLVRRRREGALAKLRFGAPRASPERTQLCARLDAKLLETCASLPAPLQADAQADLRRYGAGQRSFTELFHPPTWTFLQAPALDDEARALAESVQAHGLFLHLWDDHLCDGQLAPTPARLQLGAAAWRRFEADALALAQHRGQTPGVVGEAIARYFAALTGRAAVGDLSAYLERFRDEVAIWTLAPRLVGGPRLAAVVEDFSVAWRLVDDLQDAREDILSGQRSALWWSCGEELRATWEACRRRRSGELRRGQVEPGAWARFEAAVFDEGIVAEALDSVHTLMCTSHGNAVILKYVHIAQEISEMAIGLTPPIPENSP</sequence>
<evidence type="ECO:0000313" key="2">
    <source>
        <dbReference type="Proteomes" id="UP000005801"/>
    </source>
</evidence>
<dbReference type="STRING" id="391625.PPSIR1_29805"/>
<protein>
    <submittedName>
        <fullName evidence="1">Uncharacterized protein</fullName>
    </submittedName>
</protein>
<evidence type="ECO:0000313" key="1">
    <source>
        <dbReference type="EMBL" id="EDM81095.1"/>
    </source>
</evidence>
<organism evidence="1 2">
    <name type="scientific">Plesiocystis pacifica SIR-1</name>
    <dbReference type="NCBI Taxonomy" id="391625"/>
    <lineage>
        <taxon>Bacteria</taxon>
        <taxon>Pseudomonadati</taxon>
        <taxon>Myxococcota</taxon>
        <taxon>Polyangia</taxon>
        <taxon>Nannocystales</taxon>
        <taxon>Nannocystaceae</taxon>
        <taxon>Plesiocystis</taxon>
    </lineage>
</organism>
<reference evidence="1 2" key="1">
    <citation type="submission" date="2007-06" db="EMBL/GenBank/DDBJ databases">
        <authorList>
            <person name="Shimkets L."/>
            <person name="Ferriera S."/>
            <person name="Johnson J."/>
            <person name="Kravitz S."/>
            <person name="Beeson K."/>
            <person name="Sutton G."/>
            <person name="Rogers Y.-H."/>
            <person name="Friedman R."/>
            <person name="Frazier M."/>
            <person name="Venter J.C."/>
        </authorList>
    </citation>
    <scope>NUCLEOTIDE SEQUENCE [LARGE SCALE GENOMIC DNA]</scope>
    <source>
        <strain evidence="1 2">SIR-1</strain>
    </source>
</reference>
<comment type="caution">
    <text evidence="1">The sequence shown here is derived from an EMBL/GenBank/DDBJ whole genome shotgun (WGS) entry which is preliminary data.</text>
</comment>
<dbReference type="EMBL" id="ABCS01000005">
    <property type="protein sequence ID" value="EDM81095.1"/>
    <property type="molecule type" value="Genomic_DNA"/>
</dbReference>
<accession>A6FYU0</accession>